<organism evidence="2 3">
    <name type="scientific">Arachidicoccus ginsenosidivorans</name>
    <dbReference type="NCBI Taxonomy" id="496057"/>
    <lineage>
        <taxon>Bacteria</taxon>
        <taxon>Pseudomonadati</taxon>
        <taxon>Bacteroidota</taxon>
        <taxon>Chitinophagia</taxon>
        <taxon>Chitinophagales</taxon>
        <taxon>Chitinophagaceae</taxon>
        <taxon>Arachidicoccus</taxon>
    </lineage>
</organism>
<gene>
    <name evidence="2" type="ORF">FSB73_16040</name>
</gene>
<dbReference type="InterPro" id="IPR025665">
    <property type="entry name" value="Beta-barrel_OMP_2"/>
</dbReference>
<dbReference type="Pfam" id="PF13568">
    <property type="entry name" value="OMP_b-brl_2"/>
    <property type="match status" value="1"/>
</dbReference>
<dbReference type="Proteomes" id="UP000321291">
    <property type="component" value="Chromosome"/>
</dbReference>
<dbReference type="KEGG" id="agi:FSB73_16040"/>
<dbReference type="AlphaFoldDB" id="A0A5B8VN20"/>
<reference evidence="2 3" key="1">
    <citation type="journal article" date="2017" name="Int. J. Syst. Evol. Microbiol.">
        <title>Arachidicoccus ginsenosidivorans sp. nov., with ginsenoside-converting activity isolated from ginseng cultivating soil.</title>
        <authorList>
            <person name="Siddiqi M.Z."/>
            <person name="Aslam Z."/>
            <person name="Im W.T."/>
        </authorList>
    </citation>
    <scope>NUCLEOTIDE SEQUENCE [LARGE SCALE GENOMIC DNA]</scope>
    <source>
        <strain evidence="2 3">Gsoil 809</strain>
    </source>
</reference>
<evidence type="ECO:0000259" key="1">
    <source>
        <dbReference type="Pfam" id="PF13568"/>
    </source>
</evidence>
<accession>A0A5B8VN20</accession>
<dbReference type="EMBL" id="CP042434">
    <property type="protein sequence ID" value="QEC72964.1"/>
    <property type="molecule type" value="Genomic_DNA"/>
</dbReference>
<evidence type="ECO:0000313" key="2">
    <source>
        <dbReference type="EMBL" id="QEC72964.1"/>
    </source>
</evidence>
<protein>
    <submittedName>
        <fullName evidence="2">PorT family protein</fullName>
    </submittedName>
</protein>
<feature type="domain" description="Outer membrane protein beta-barrel" evidence="1">
    <location>
        <begin position="30"/>
        <end position="213"/>
    </location>
</feature>
<keyword evidence="3" id="KW-1185">Reference proteome</keyword>
<sequence length="240" mass="26252">MMNNKPIHMQIKKLLSILVVLVITGTCFGQVRWAVKAGLNYSNISAEDKDEVKANTKSVPGIYLGLGADIVMANQFSLQPTLIYAKRGFKQSGPSNVGWGKDFEARVSYFELPIDFLYSPRIGPGNLLLGAGPYLGYGTGGSWTTSGPVIVGDIVYDAKGDISFQNDNSTRGEGTNSFTYAKPWDYGAHFKLGYALLDRYIVSFEAQYGVANLTPNWGDLKAQGSLRNKSFGISLGYRFE</sequence>
<evidence type="ECO:0000313" key="3">
    <source>
        <dbReference type="Proteomes" id="UP000321291"/>
    </source>
</evidence>
<dbReference type="OrthoDB" id="1011748at2"/>
<proteinExistence type="predicted"/>
<name>A0A5B8VN20_9BACT</name>
<dbReference type="RefSeq" id="WP_146784416.1">
    <property type="nucleotide sequence ID" value="NZ_CP042434.1"/>
</dbReference>